<proteinExistence type="inferred from homology"/>
<dbReference type="GO" id="GO:0004252">
    <property type="term" value="F:serine-type endopeptidase activity"/>
    <property type="evidence" value="ECO:0007669"/>
    <property type="project" value="InterPro"/>
</dbReference>
<dbReference type="InterPro" id="IPR009003">
    <property type="entry name" value="Peptidase_S1_PA"/>
</dbReference>
<comment type="similarity">
    <text evidence="2">Belongs to the peptidase S1 family. CLIP subfamily.</text>
</comment>
<dbReference type="PRINTS" id="PR00722">
    <property type="entry name" value="CHYMOTRYPSIN"/>
</dbReference>
<dbReference type="PANTHER" id="PTHR24260:SF147">
    <property type="entry name" value="EG:BACR7A4.3 PROTEIN-RELATED"/>
    <property type="match status" value="1"/>
</dbReference>
<reference evidence="5 6" key="1">
    <citation type="submission" date="2015-04" db="EMBL/GenBank/DDBJ databases">
        <authorList>
            <person name="Syromyatnikov M.Y."/>
            <person name="Popov V.N."/>
        </authorList>
    </citation>
    <scope>NUCLEOTIDE SEQUENCE [LARGE SCALE GENOMIC DNA]</scope>
</reference>
<evidence type="ECO:0000259" key="4">
    <source>
        <dbReference type="PROSITE" id="PS50240"/>
    </source>
</evidence>
<keyword evidence="3" id="KW-0378">Hydrolase</keyword>
<sequence length="370" mass="41738">MEFARLWFIFVLQNFFVLDIFSYRIRRYSYDLFENDYCGLDVSVYHGKCKKISQCVNVLVEKRAVEICSFNGITPQDTLVCCSREDFYKSISANQKGPLDYDTCIDKYKHLRNIKTFDFTGFVVGGVEVNPGEFVHMAAIGWLKWSDFSVEWNCGGSLITETFVLTAAHCTLHFGRAPNVVRLGDNDLNSVLDDTYVQQFGIVRMVRHPSYDFTANNDDIALIQIHGQVIPTQQIIPGCIIGGIPTTDYFEAAGYGQNGSFIHTNKLAKVQLKNIPMDECKQSYDSIDLSEDTQLCAKGYRDDIEAQDTCYGDSGSPLQYINEMIIDDQTYEIPTIVGITSFGIGCAFGHPSVYVKVSNYISWMESVINS</sequence>
<dbReference type="InterPro" id="IPR043504">
    <property type="entry name" value="Peptidase_S1_PA_chymotrypsin"/>
</dbReference>
<dbReference type="InterPro" id="IPR033116">
    <property type="entry name" value="TRYPSIN_SER"/>
</dbReference>
<keyword evidence="3" id="KW-0720">Serine protease</keyword>
<dbReference type="OrthoDB" id="10004439at2759"/>
<dbReference type="PROSITE" id="PS50240">
    <property type="entry name" value="TRYPSIN_DOM"/>
    <property type="match status" value="1"/>
</dbReference>
<dbReference type="PANTHER" id="PTHR24260">
    <property type="match status" value="1"/>
</dbReference>
<dbReference type="InterPro" id="IPR018114">
    <property type="entry name" value="TRYPSIN_HIS"/>
</dbReference>
<evidence type="ECO:0000313" key="6">
    <source>
        <dbReference type="Proteomes" id="UP000183832"/>
    </source>
</evidence>
<keyword evidence="6" id="KW-1185">Reference proteome</keyword>
<evidence type="ECO:0000313" key="5">
    <source>
        <dbReference type="EMBL" id="CRL01015.1"/>
    </source>
</evidence>
<dbReference type="Proteomes" id="UP000183832">
    <property type="component" value="Unassembled WGS sequence"/>
</dbReference>
<dbReference type="STRING" id="568069.A0A1J1IL98"/>
<dbReference type="Pfam" id="PF00089">
    <property type="entry name" value="Trypsin"/>
    <property type="match status" value="1"/>
</dbReference>
<protein>
    <submittedName>
        <fullName evidence="5">CLUMA_CG014183, isoform A</fullName>
    </submittedName>
</protein>
<dbReference type="FunFam" id="2.40.10.10:FF:000068">
    <property type="entry name" value="transmembrane protease serine 2"/>
    <property type="match status" value="1"/>
</dbReference>
<dbReference type="GO" id="GO:0006508">
    <property type="term" value="P:proteolysis"/>
    <property type="evidence" value="ECO:0007669"/>
    <property type="project" value="UniProtKB-KW"/>
</dbReference>
<organism evidence="5 6">
    <name type="scientific">Clunio marinus</name>
    <dbReference type="NCBI Taxonomy" id="568069"/>
    <lineage>
        <taxon>Eukaryota</taxon>
        <taxon>Metazoa</taxon>
        <taxon>Ecdysozoa</taxon>
        <taxon>Arthropoda</taxon>
        <taxon>Hexapoda</taxon>
        <taxon>Insecta</taxon>
        <taxon>Pterygota</taxon>
        <taxon>Neoptera</taxon>
        <taxon>Endopterygota</taxon>
        <taxon>Diptera</taxon>
        <taxon>Nematocera</taxon>
        <taxon>Chironomoidea</taxon>
        <taxon>Chironomidae</taxon>
        <taxon>Clunio</taxon>
    </lineage>
</organism>
<evidence type="ECO:0000256" key="2">
    <source>
        <dbReference type="ARBA" id="ARBA00024195"/>
    </source>
</evidence>
<feature type="domain" description="Peptidase S1" evidence="4">
    <location>
        <begin position="123"/>
        <end position="369"/>
    </location>
</feature>
<keyword evidence="3" id="KW-0645">Protease</keyword>
<dbReference type="PROSITE" id="PS00134">
    <property type="entry name" value="TRYPSIN_HIS"/>
    <property type="match status" value="1"/>
</dbReference>
<dbReference type="EMBL" id="CVRI01000055">
    <property type="protein sequence ID" value="CRL01015.1"/>
    <property type="molecule type" value="Genomic_DNA"/>
</dbReference>
<dbReference type="InterPro" id="IPR001314">
    <property type="entry name" value="Peptidase_S1A"/>
</dbReference>
<dbReference type="InterPro" id="IPR051333">
    <property type="entry name" value="CLIP_Serine_Protease"/>
</dbReference>
<dbReference type="AlphaFoldDB" id="A0A1J1IL98"/>
<dbReference type="InterPro" id="IPR001254">
    <property type="entry name" value="Trypsin_dom"/>
</dbReference>
<gene>
    <name evidence="5" type="ORF">CLUMA_CG014183</name>
</gene>
<keyword evidence="1" id="KW-1015">Disulfide bond</keyword>
<dbReference type="SUPFAM" id="SSF50494">
    <property type="entry name" value="Trypsin-like serine proteases"/>
    <property type="match status" value="1"/>
</dbReference>
<dbReference type="CDD" id="cd00190">
    <property type="entry name" value="Tryp_SPc"/>
    <property type="match status" value="1"/>
</dbReference>
<dbReference type="SMART" id="SM00020">
    <property type="entry name" value="Tryp_SPc"/>
    <property type="match status" value="1"/>
</dbReference>
<accession>A0A1J1IL98</accession>
<evidence type="ECO:0000256" key="3">
    <source>
        <dbReference type="RuleBase" id="RU363034"/>
    </source>
</evidence>
<dbReference type="PROSITE" id="PS00135">
    <property type="entry name" value="TRYPSIN_SER"/>
    <property type="match status" value="1"/>
</dbReference>
<evidence type="ECO:0000256" key="1">
    <source>
        <dbReference type="ARBA" id="ARBA00023157"/>
    </source>
</evidence>
<name>A0A1J1IL98_9DIPT</name>
<dbReference type="Gene3D" id="2.40.10.10">
    <property type="entry name" value="Trypsin-like serine proteases"/>
    <property type="match status" value="2"/>
</dbReference>